<dbReference type="OrthoDB" id="9806473at2"/>
<dbReference type="Pfam" id="PF06983">
    <property type="entry name" value="3-dmu-9_3-mt"/>
    <property type="match status" value="1"/>
</dbReference>
<feature type="domain" description="PhnB-like" evidence="1">
    <location>
        <begin position="3"/>
        <end position="117"/>
    </location>
</feature>
<accession>A0A3E0WAZ4</accession>
<dbReference type="CDD" id="cd06588">
    <property type="entry name" value="PhnB_like"/>
    <property type="match status" value="1"/>
</dbReference>
<reference evidence="2 3" key="1">
    <citation type="submission" date="2017-04" db="EMBL/GenBank/DDBJ databases">
        <title>Comparative genome analysis of Subtercola boreus.</title>
        <authorList>
            <person name="Cho Y.-J."/>
            <person name="Cho A."/>
            <person name="Kim O.-S."/>
            <person name="Lee J.-I."/>
        </authorList>
    </citation>
    <scope>NUCLEOTIDE SEQUENCE [LARGE SCALE GENOMIC DNA]</scope>
    <source>
        <strain evidence="2 3">P28004</strain>
    </source>
</reference>
<dbReference type="EMBL" id="NBXE01000019">
    <property type="protein sequence ID" value="RFA27375.1"/>
    <property type="molecule type" value="Genomic_DNA"/>
</dbReference>
<evidence type="ECO:0000313" key="3">
    <source>
        <dbReference type="Proteomes" id="UP000257080"/>
    </source>
</evidence>
<dbReference type="AlphaFoldDB" id="A0A3E0WAZ4"/>
<dbReference type="InterPro" id="IPR029068">
    <property type="entry name" value="Glyas_Bleomycin-R_OHBP_Dase"/>
</dbReference>
<organism evidence="2 3">
    <name type="scientific">Subtercola boreus</name>
    <dbReference type="NCBI Taxonomy" id="120213"/>
    <lineage>
        <taxon>Bacteria</taxon>
        <taxon>Bacillati</taxon>
        <taxon>Actinomycetota</taxon>
        <taxon>Actinomycetes</taxon>
        <taxon>Micrococcales</taxon>
        <taxon>Microbacteriaceae</taxon>
        <taxon>Subtercola</taxon>
    </lineage>
</organism>
<name>A0A3E0WAZ4_9MICO</name>
<dbReference type="PIRSF" id="PIRSF021700">
    <property type="entry name" value="3_dmu_93_MTrfase"/>
    <property type="match status" value="1"/>
</dbReference>
<proteinExistence type="predicted"/>
<dbReference type="InterPro" id="IPR009725">
    <property type="entry name" value="3_dmu_93_MTrfase"/>
</dbReference>
<dbReference type="InterPro" id="IPR028973">
    <property type="entry name" value="PhnB-like"/>
</dbReference>
<dbReference type="Proteomes" id="UP000257080">
    <property type="component" value="Unassembled WGS sequence"/>
</dbReference>
<protein>
    <recommendedName>
        <fullName evidence="1">PhnB-like domain-containing protein</fullName>
    </recommendedName>
</protein>
<dbReference type="SUPFAM" id="SSF54593">
    <property type="entry name" value="Glyoxalase/Bleomycin resistance protein/Dihydroxybiphenyl dioxygenase"/>
    <property type="match status" value="1"/>
</dbReference>
<dbReference type="Gene3D" id="3.10.180.10">
    <property type="entry name" value="2,3-Dihydroxybiphenyl 1,2-Dioxygenase, domain 1"/>
    <property type="match status" value="1"/>
</dbReference>
<dbReference type="RefSeq" id="WP_116418139.1">
    <property type="nucleotide sequence ID" value="NZ_NBXC01000014.1"/>
</dbReference>
<dbReference type="PANTHER" id="PTHR33990">
    <property type="entry name" value="PROTEIN YJDN-RELATED"/>
    <property type="match status" value="1"/>
</dbReference>
<evidence type="ECO:0000313" key="2">
    <source>
        <dbReference type="EMBL" id="RFA27375.1"/>
    </source>
</evidence>
<evidence type="ECO:0000259" key="1">
    <source>
        <dbReference type="Pfam" id="PF06983"/>
    </source>
</evidence>
<gene>
    <name evidence="2" type="ORF">B7R25_06390</name>
</gene>
<sequence length="158" mass="17610">MQAISPFLWFDDQAEQAAEFYVSIFDNSRILNVSRYPEGSPYPAGTAMGVSFVLDGLEFQALNAGPQFHFSEAISFFVSAETQEKINHLWESLLEGGGTESQCGWLKDRFGLSWQIVPPALGELLGDADPEKSRRTMEAMMTMQKIVIADLQRAHDGE</sequence>
<dbReference type="PANTHER" id="PTHR33990:SF2">
    <property type="entry name" value="PHNB-LIKE DOMAIN-CONTAINING PROTEIN"/>
    <property type="match status" value="1"/>
</dbReference>
<comment type="caution">
    <text evidence="2">The sequence shown here is derived from an EMBL/GenBank/DDBJ whole genome shotgun (WGS) entry which is preliminary data.</text>
</comment>